<evidence type="ECO:0000256" key="1">
    <source>
        <dbReference type="SAM" id="Phobius"/>
    </source>
</evidence>
<feature type="transmembrane region" description="Helical" evidence="1">
    <location>
        <begin position="7"/>
        <end position="26"/>
    </location>
</feature>
<dbReference type="InterPro" id="IPR036779">
    <property type="entry name" value="LysM_dom_sf"/>
</dbReference>
<dbReference type="SUPFAM" id="SSF49265">
    <property type="entry name" value="Fibronectin type III"/>
    <property type="match status" value="2"/>
</dbReference>
<dbReference type="InterPro" id="IPR003961">
    <property type="entry name" value="FN3_dom"/>
</dbReference>
<protein>
    <recommendedName>
        <fullName evidence="2">Fibronectin type-III domain-containing protein</fullName>
    </recommendedName>
</protein>
<evidence type="ECO:0000313" key="3">
    <source>
        <dbReference type="EMBL" id="KAB8033734.1"/>
    </source>
</evidence>
<keyword evidence="1" id="KW-0472">Membrane</keyword>
<dbReference type="SMART" id="SM00060">
    <property type="entry name" value="FN3"/>
    <property type="match status" value="3"/>
</dbReference>
<dbReference type="AlphaFoldDB" id="A0A833JFG6"/>
<evidence type="ECO:0000313" key="4">
    <source>
        <dbReference type="Proteomes" id="UP000442694"/>
    </source>
</evidence>
<dbReference type="InterPro" id="IPR013783">
    <property type="entry name" value="Ig-like_fold"/>
</dbReference>
<reference evidence="3 4" key="1">
    <citation type="submission" date="2019-10" db="EMBL/GenBank/DDBJ databases">
        <title>New genus of Silvanigrellaceae.</title>
        <authorList>
            <person name="Pitt A."/>
            <person name="Hahn M.W."/>
        </authorList>
    </citation>
    <scope>NUCLEOTIDE SEQUENCE [LARGE SCALE GENOMIC DNA]</scope>
    <source>
        <strain evidence="3 4">33A1-SZDP</strain>
    </source>
</reference>
<dbReference type="PANTHER" id="PTHR47135">
    <property type="entry name" value="FIBRONECTIN TYPE III DOMAIN-CONTAINING PROTEIN 7"/>
    <property type="match status" value="1"/>
</dbReference>
<dbReference type="EMBL" id="WFLN01000004">
    <property type="protein sequence ID" value="KAB8033734.1"/>
    <property type="molecule type" value="Genomic_DNA"/>
</dbReference>
<organism evidence="3 4">
    <name type="scientific">Fluviispira multicolorata</name>
    <dbReference type="NCBI Taxonomy" id="2654512"/>
    <lineage>
        <taxon>Bacteria</taxon>
        <taxon>Pseudomonadati</taxon>
        <taxon>Bdellovibrionota</taxon>
        <taxon>Oligoflexia</taxon>
        <taxon>Silvanigrellales</taxon>
        <taxon>Silvanigrellaceae</taxon>
        <taxon>Fluviispira</taxon>
    </lineage>
</organism>
<keyword evidence="1" id="KW-1133">Transmembrane helix</keyword>
<evidence type="ECO:0000259" key="2">
    <source>
        <dbReference type="PROSITE" id="PS50853"/>
    </source>
</evidence>
<dbReference type="Gene3D" id="3.10.350.10">
    <property type="entry name" value="LysM domain"/>
    <property type="match status" value="1"/>
</dbReference>
<dbReference type="InterPro" id="IPR036116">
    <property type="entry name" value="FN3_sf"/>
</dbReference>
<dbReference type="RefSeq" id="WP_152211820.1">
    <property type="nucleotide sequence ID" value="NZ_WFLN01000004.1"/>
</dbReference>
<dbReference type="PANTHER" id="PTHR47135:SF1">
    <property type="entry name" value="FIBRONECTIN TYPE III DOMAIN-CONTAINING PROTEIN 7"/>
    <property type="match status" value="1"/>
</dbReference>
<sequence>MKDAKQYTLRITALIKAILILFILIVSDTSFTKENKNTQYIIQNGDSISLILKMHKLLPVYGKNGYLNELLKLNPNTIQEDGNLIYPGDIIILPTKRLDISIEDSISYGEYSSSISKFKSKFDNFKGNSEYVYMVYTVQNGDIISILLQNLGAVPIYGIHGSLNFTLELNPNKRKTSGDLIFPKEKLLLFIPIKVALKILEDNKNIAFVLKDKPKKLNSNLFRDKNNFYTYDELNKKHQEILIKKGYEDKLEIDLKEKDKMDFGELNKPINSEESDKFKSEIIKEENPYNNENIADIKINPILLTGKIVDDKVKLNWNEMNKDYSNMYEIKRSLKSKNSYYSIKKYSTRNEFYDLKTIPGNQYFYTVILHYGKDRIERSNEISIITPPEPPKLSISLKKGYVQLKWKTKNNFKAFKYEILKANNAIKNFTSIQQNYTQTIFNDKEITPGSSYFYKIRIYYENKIIVYSNIVKTETPQLKPKLFGSLLKNSIKLSWTSSQGNKSLKYEIKRSFEKGNNYTQIAKDIVDNYYFDSSIQKGFTYYYIVSVYDEENSMIQTNEVKVSALPATPNNFIAEFDLNNNLKLSWSIEEGNNSLKYILSRSLKSKQEYEIIQDNLKEKSVIDYSAQKGQKYFYIITAIDKNGNLQDSSEISIITPPQTPANFKAELVGNVINLQWDEYKSNIEKHYIIKRTSIKDEDYLILDDNINGNSFVDNSILPQETYTYILIAENESGQSLESNKVTVNSHFGEHTANSLGVEFAVSYFTFKENNKSIGSHDTFYSSASPLLNIEHIHNWTDHAISYFDLGFIFLDVSKSPIYEFPQRQFYLFHTSAGARFDLNNQWYLHPEYSLSEKVLFQTDGYNQLTNLIKNFQSIKLLNGYTFYKYDSLKAQVEIGPTLTVPLQFSINNLAFGYEASLKLTQQNKNFGLEGKLFYRSTQFITNEVKSQESEIGLSGEFIFDIGFQ</sequence>
<keyword evidence="4" id="KW-1185">Reference proteome</keyword>
<dbReference type="PROSITE" id="PS50853">
    <property type="entry name" value="FN3"/>
    <property type="match status" value="1"/>
</dbReference>
<comment type="caution">
    <text evidence="3">The sequence shown here is derived from an EMBL/GenBank/DDBJ whole genome shotgun (WGS) entry which is preliminary data.</text>
</comment>
<gene>
    <name evidence="3" type="ORF">GCL57_03230</name>
</gene>
<name>A0A833JFG6_9BACT</name>
<dbReference type="CDD" id="cd00063">
    <property type="entry name" value="FN3"/>
    <property type="match status" value="1"/>
</dbReference>
<feature type="domain" description="Fibronectin type-III" evidence="2">
    <location>
        <begin position="656"/>
        <end position="748"/>
    </location>
</feature>
<keyword evidence="1" id="KW-0812">Transmembrane</keyword>
<proteinExistence type="predicted"/>
<dbReference type="Proteomes" id="UP000442694">
    <property type="component" value="Unassembled WGS sequence"/>
</dbReference>
<dbReference type="Gene3D" id="2.60.40.10">
    <property type="entry name" value="Immunoglobulins"/>
    <property type="match status" value="5"/>
</dbReference>
<accession>A0A833JFG6</accession>